<dbReference type="InterPro" id="IPR003660">
    <property type="entry name" value="HAMP_dom"/>
</dbReference>
<dbReference type="SMART" id="SM00387">
    <property type="entry name" value="HATPase_c"/>
    <property type="match status" value="1"/>
</dbReference>
<evidence type="ECO:0000259" key="13">
    <source>
        <dbReference type="PROSITE" id="PS50109"/>
    </source>
</evidence>
<dbReference type="InterPro" id="IPR003661">
    <property type="entry name" value="HisK_dim/P_dom"/>
</dbReference>
<comment type="caution">
    <text evidence="15">The sequence shown here is derived from an EMBL/GenBank/DDBJ whole genome shotgun (WGS) entry which is preliminary data.</text>
</comment>
<keyword evidence="12" id="KW-0812">Transmembrane</keyword>
<dbReference type="Pfam" id="PF00512">
    <property type="entry name" value="HisKA"/>
    <property type="match status" value="1"/>
</dbReference>
<keyword evidence="7" id="KW-0547">Nucleotide-binding</keyword>
<keyword evidence="4" id="KW-1003">Cell membrane</keyword>
<dbReference type="Proteomes" id="UP000673394">
    <property type="component" value="Unassembled WGS sequence"/>
</dbReference>
<dbReference type="SUPFAM" id="SSF55874">
    <property type="entry name" value="ATPase domain of HSP90 chaperone/DNA topoisomerase II/histidine kinase"/>
    <property type="match status" value="1"/>
</dbReference>
<keyword evidence="12" id="KW-1133">Transmembrane helix</keyword>
<protein>
    <recommendedName>
        <fullName evidence="3">histidine kinase</fullName>
        <ecNumber evidence="3">2.7.13.3</ecNumber>
    </recommendedName>
</protein>
<dbReference type="Pfam" id="PF02518">
    <property type="entry name" value="HATPase_c"/>
    <property type="match status" value="1"/>
</dbReference>
<evidence type="ECO:0000256" key="6">
    <source>
        <dbReference type="ARBA" id="ARBA00022679"/>
    </source>
</evidence>
<feature type="transmembrane region" description="Helical" evidence="12">
    <location>
        <begin position="59"/>
        <end position="83"/>
    </location>
</feature>
<keyword evidence="10" id="KW-0902">Two-component regulatory system</keyword>
<dbReference type="SUPFAM" id="SSF158472">
    <property type="entry name" value="HAMP domain-like"/>
    <property type="match status" value="1"/>
</dbReference>
<dbReference type="PROSITE" id="PS50109">
    <property type="entry name" value="HIS_KIN"/>
    <property type="match status" value="1"/>
</dbReference>
<dbReference type="InterPro" id="IPR036097">
    <property type="entry name" value="HisK_dim/P_sf"/>
</dbReference>
<evidence type="ECO:0000256" key="1">
    <source>
        <dbReference type="ARBA" id="ARBA00000085"/>
    </source>
</evidence>
<proteinExistence type="predicted"/>
<dbReference type="RefSeq" id="WP_210657688.1">
    <property type="nucleotide sequence ID" value="NZ_JAGKSP010000003.1"/>
</dbReference>
<keyword evidence="16" id="KW-1185">Reference proteome</keyword>
<evidence type="ECO:0000256" key="9">
    <source>
        <dbReference type="ARBA" id="ARBA00022840"/>
    </source>
</evidence>
<keyword evidence="5" id="KW-0597">Phosphoprotein</keyword>
<evidence type="ECO:0000259" key="14">
    <source>
        <dbReference type="PROSITE" id="PS50885"/>
    </source>
</evidence>
<evidence type="ECO:0000256" key="3">
    <source>
        <dbReference type="ARBA" id="ARBA00012438"/>
    </source>
</evidence>
<name>A0ABS5CBC6_9BACL</name>
<sequence>MKGLNAKIALACIGIASGVLIISTLTFIFQAHYHLTMVQQQTQRFEVLPNTFNEHLEQALIQSVFLIAILGIILAIIISLFVAKRITAPLVQMKKVAERMAKGELASRTQVHGEDEIADLSKSLNHLAEQLMLQESLRKTLTADVAHELRTPLTTLKSHMEAMIEGVWEPTPRRLESCFEEIERLRFLVGDLEQLTEVESPNFKLNIEDENVTAIVQHHVNANQAEFEKKGVKLIFESHLTIETKIDKLRFGQIMANLLSNSLKFTPQNGFVTVEIKDLNSFVNIIITDTGIGIEEKDLLFVFERFYRVDKSRDRKSGGGGLGLTIVKKLVEAHNGRIEIHSQRGKGTSVTVYLPKSHKLYANGL</sequence>
<keyword evidence="8 15" id="KW-0418">Kinase</keyword>
<dbReference type="Gene3D" id="1.10.287.130">
    <property type="match status" value="1"/>
</dbReference>
<keyword evidence="11 12" id="KW-0472">Membrane</keyword>
<dbReference type="PANTHER" id="PTHR45453">
    <property type="entry name" value="PHOSPHATE REGULON SENSOR PROTEIN PHOR"/>
    <property type="match status" value="1"/>
</dbReference>
<dbReference type="InterPro" id="IPR004358">
    <property type="entry name" value="Sig_transdc_His_kin-like_C"/>
</dbReference>
<evidence type="ECO:0000256" key="10">
    <source>
        <dbReference type="ARBA" id="ARBA00023012"/>
    </source>
</evidence>
<evidence type="ECO:0000313" key="16">
    <source>
        <dbReference type="Proteomes" id="UP000673394"/>
    </source>
</evidence>
<feature type="transmembrane region" description="Helical" evidence="12">
    <location>
        <begin position="7"/>
        <end position="29"/>
    </location>
</feature>
<evidence type="ECO:0000256" key="2">
    <source>
        <dbReference type="ARBA" id="ARBA00004651"/>
    </source>
</evidence>
<dbReference type="PANTHER" id="PTHR45453:SF1">
    <property type="entry name" value="PHOSPHATE REGULON SENSOR PROTEIN PHOR"/>
    <property type="match status" value="1"/>
</dbReference>
<dbReference type="InterPro" id="IPR036890">
    <property type="entry name" value="HATPase_C_sf"/>
</dbReference>
<accession>A0ABS5CBC6</accession>
<keyword evidence="9" id="KW-0067">ATP-binding</keyword>
<reference evidence="15 16" key="1">
    <citation type="submission" date="2021-04" db="EMBL/GenBank/DDBJ databases">
        <title>Paenibacillus sp. DLE-14 whole genome sequence.</title>
        <authorList>
            <person name="Ham Y.J."/>
        </authorList>
    </citation>
    <scope>NUCLEOTIDE SEQUENCE [LARGE SCALE GENOMIC DNA]</scope>
    <source>
        <strain evidence="15 16">DLE-14</strain>
    </source>
</reference>
<evidence type="ECO:0000313" key="15">
    <source>
        <dbReference type="EMBL" id="MBP3962967.1"/>
    </source>
</evidence>
<dbReference type="CDD" id="cd00075">
    <property type="entry name" value="HATPase"/>
    <property type="match status" value="1"/>
</dbReference>
<evidence type="ECO:0000256" key="5">
    <source>
        <dbReference type="ARBA" id="ARBA00022553"/>
    </source>
</evidence>
<evidence type="ECO:0000256" key="7">
    <source>
        <dbReference type="ARBA" id="ARBA00022741"/>
    </source>
</evidence>
<dbReference type="CDD" id="cd00082">
    <property type="entry name" value="HisKA"/>
    <property type="match status" value="1"/>
</dbReference>
<dbReference type="InterPro" id="IPR050351">
    <property type="entry name" value="BphY/WalK/GraS-like"/>
</dbReference>
<dbReference type="Pfam" id="PF00672">
    <property type="entry name" value="HAMP"/>
    <property type="match status" value="1"/>
</dbReference>
<comment type="subcellular location">
    <subcellularLocation>
        <location evidence="2">Cell membrane</location>
        <topology evidence="2">Multi-pass membrane protein</topology>
    </subcellularLocation>
</comment>
<dbReference type="CDD" id="cd06225">
    <property type="entry name" value="HAMP"/>
    <property type="match status" value="1"/>
</dbReference>
<dbReference type="SMART" id="SM00388">
    <property type="entry name" value="HisKA"/>
    <property type="match status" value="1"/>
</dbReference>
<evidence type="ECO:0000256" key="4">
    <source>
        <dbReference type="ARBA" id="ARBA00022475"/>
    </source>
</evidence>
<dbReference type="InterPro" id="IPR005467">
    <property type="entry name" value="His_kinase_dom"/>
</dbReference>
<dbReference type="SMART" id="SM00304">
    <property type="entry name" value="HAMP"/>
    <property type="match status" value="1"/>
</dbReference>
<keyword evidence="6" id="KW-0808">Transferase</keyword>
<dbReference type="EMBL" id="JAGKSP010000003">
    <property type="protein sequence ID" value="MBP3962967.1"/>
    <property type="molecule type" value="Genomic_DNA"/>
</dbReference>
<comment type="catalytic activity">
    <reaction evidence="1">
        <text>ATP + protein L-histidine = ADP + protein N-phospho-L-histidine.</text>
        <dbReference type="EC" id="2.7.13.3"/>
    </reaction>
</comment>
<dbReference type="SUPFAM" id="SSF47384">
    <property type="entry name" value="Homodimeric domain of signal transducing histidine kinase"/>
    <property type="match status" value="1"/>
</dbReference>
<feature type="domain" description="HAMP" evidence="14">
    <location>
        <begin position="84"/>
        <end position="136"/>
    </location>
</feature>
<evidence type="ECO:0000256" key="8">
    <source>
        <dbReference type="ARBA" id="ARBA00022777"/>
    </source>
</evidence>
<dbReference type="EC" id="2.7.13.3" evidence="3"/>
<organism evidence="15 16">
    <name type="scientific">Paenibacillus lignilyticus</name>
    <dbReference type="NCBI Taxonomy" id="1172615"/>
    <lineage>
        <taxon>Bacteria</taxon>
        <taxon>Bacillati</taxon>
        <taxon>Bacillota</taxon>
        <taxon>Bacilli</taxon>
        <taxon>Bacillales</taxon>
        <taxon>Paenibacillaceae</taxon>
        <taxon>Paenibacillus</taxon>
    </lineage>
</organism>
<evidence type="ECO:0000256" key="11">
    <source>
        <dbReference type="ARBA" id="ARBA00023136"/>
    </source>
</evidence>
<dbReference type="PRINTS" id="PR00344">
    <property type="entry name" value="BCTRLSENSOR"/>
</dbReference>
<dbReference type="GO" id="GO:0016301">
    <property type="term" value="F:kinase activity"/>
    <property type="evidence" value="ECO:0007669"/>
    <property type="project" value="UniProtKB-KW"/>
</dbReference>
<gene>
    <name evidence="15" type="ORF">I8J30_09680</name>
</gene>
<evidence type="ECO:0000256" key="12">
    <source>
        <dbReference type="SAM" id="Phobius"/>
    </source>
</evidence>
<dbReference type="Gene3D" id="3.30.565.10">
    <property type="entry name" value="Histidine kinase-like ATPase, C-terminal domain"/>
    <property type="match status" value="1"/>
</dbReference>
<feature type="domain" description="Histidine kinase" evidence="13">
    <location>
        <begin position="144"/>
        <end position="358"/>
    </location>
</feature>
<dbReference type="InterPro" id="IPR003594">
    <property type="entry name" value="HATPase_dom"/>
</dbReference>
<dbReference type="Gene3D" id="6.10.340.10">
    <property type="match status" value="1"/>
</dbReference>
<dbReference type="PROSITE" id="PS50885">
    <property type="entry name" value="HAMP"/>
    <property type="match status" value="1"/>
</dbReference>